<gene>
    <name evidence="3" type="ORF">TBRA_LOCUS9092</name>
</gene>
<keyword evidence="1" id="KW-0175">Coiled coil</keyword>
<proteinExistence type="predicted"/>
<feature type="compositionally biased region" description="Basic and acidic residues" evidence="2">
    <location>
        <begin position="423"/>
        <end position="441"/>
    </location>
</feature>
<evidence type="ECO:0000256" key="2">
    <source>
        <dbReference type="SAM" id="MobiDB-lite"/>
    </source>
</evidence>
<reference evidence="3 4" key="1">
    <citation type="submission" date="2020-02" db="EMBL/GenBank/DDBJ databases">
        <authorList>
            <person name="Ferguson B K."/>
        </authorList>
    </citation>
    <scope>NUCLEOTIDE SEQUENCE [LARGE SCALE GENOMIC DNA]</scope>
</reference>
<evidence type="ECO:0000313" key="3">
    <source>
        <dbReference type="EMBL" id="CAB0037256.1"/>
    </source>
</evidence>
<evidence type="ECO:0000256" key="1">
    <source>
        <dbReference type="SAM" id="Coils"/>
    </source>
</evidence>
<sequence length="461" mass="53066">MATQHDDKDTENVKETMRNSPTKKDETKEKSPKKVTFSEDLENQETDDELNDQWFNEMKEISLRKEALLQHQLEVAAENQRLMQEMIAEQRHLRAAQEATQASHEKLRKEQAEATKKLNKISSTLEAILLDSRQQQADKENDPGLNKALYGLKVSPKRWNERFSEVATELGLENDINEPCLYTWALTNNTLSSSVVKPILSSCCRRSSSTFSFCARARHALYAITCLSRVVCIRLVLFLERLASRLCVYVVTSEDRMRERRKRAKELDEHATAHRKSAPGRSKYNGAAAAAAAAGKQKKKKSFFFKSRKSKSIKKVLILWRLQSSVYDILCISIMMSKRAYGLQAGVTRIIRSGSTCAYRTGIMHESRQTEIRIHLARACAYEKGKQRINEEEEEEEEEERYLSRASMYISQPADRSLPRPSSFERDDPRAAIYGKRDPRWPSRRARQLKPFCSTSSLERE</sequence>
<feature type="region of interest" description="Disordered" evidence="2">
    <location>
        <begin position="261"/>
        <end position="282"/>
    </location>
</feature>
<feature type="compositionally biased region" description="Basic and acidic residues" evidence="2">
    <location>
        <begin position="1"/>
        <end position="32"/>
    </location>
</feature>
<dbReference type="OrthoDB" id="6764020at2759"/>
<accession>A0A6H5IJM3</accession>
<name>A0A6H5IJM3_9HYME</name>
<dbReference type="Proteomes" id="UP000479190">
    <property type="component" value="Unassembled WGS sequence"/>
</dbReference>
<feature type="compositionally biased region" description="Acidic residues" evidence="2">
    <location>
        <begin position="39"/>
        <end position="48"/>
    </location>
</feature>
<keyword evidence="4" id="KW-1185">Reference proteome</keyword>
<dbReference type="EMBL" id="CADCXV010000847">
    <property type="protein sequence ID" value="CAB0037256.1"/>
    <property type="molecule type" value="Genomic_DNA"/>
</dbReference>
<protein>
    <submittedName>
        <fullName evidence="3">Uncharacterized protein</fullName>
    </submittedName>
</protein>
<feature type="region of interest" description="Disordered" evidence="2">
    <location>
        <begin position="409"/>
        <end position="461"/>
    </location>
</feature>
<organism evidence="3 4">
    <name type="scientific">Trichogramma brassicae</name>
    <dbReference type="NCBI Taxonomy" id="86971"/>
    <lineage>
        <taxon>Eukaryota</taxon>
        <taxon>Metazoa</taxon>
        <taxon>Ecdysozoa</taxon>
        <taxon>Arthropoda</taxon>
        <taxon>Hexapoda</taxon>
        <taxon>Insecta</taxon>
        <taxon>Pterygota</taxon>
        <taxon>Neoptera</taxon>
        <taxon>Endopterygota</taxon>
        <taxon>Hymenoptera</taxon>
        <taxon>Apocrita</taxon>
        <taxon>Proctotrupomorpha</taxon>
        <taxon>Chalcidoidea</taxon>
        <taxon>Trichogrammatidae</taxon>
        <taxon>Trichogramma</taxon>
    </lineage>
</organism>
<evidence type="ECO:0000313" key="4">
    <source>
        <dbReference type="Proteomes" id="UP000479190"/>
    </source>
</evidence>
<feature type="region of interest" description="Disordered" evidence="2">
    <location>
        <begin position="1"/>
        <end position="48"/>
    </location>
</feature>
<feature type="coiled-coil region" evidence="1">
    <location>
        <begin position="79"/>
        <end position="124"/>
    </location>
</feature>
<dbReference type="AlphaFoldDB" id="A0A6H5IJM3"/>
<feature type="non-terminal residue" evidence="3">
    <location>
        <position position="461"/>
    </location>
</feature>